<dbReference type="EMBL" id="MAYT01000030">
    <property type="protein sequence ID" value="OCA82007.1"/>
    <property type="molecule type" value="Genomic_DNA"/>
</dbReference>
<keyword evidence="2" id="KW-1185">Reference proteome</keyword>
<organism evidence="1 2">
    <name type="scientific">Pseudobacillus wudalianchiensis</name>
    <dbReference type="NCBI Taxonomy" id="1743143"/>
    <lineage>
        <taxon>Bacteria</taxon>
        <taxon>Bacillati</taxon>
        <taxon>Bacillota</taxon>
        <taxon>Bacilli</taxon>
        <taxon>Bacillales</taxon>
        <taxon>Bacillaceae</taxon>
        <taxon>Pseudobacillus</taxon>
    </lineage>
</organism>
<name>A0A1B9ADU3_9BACI</name>
<sequence>MRFFLKKQEKKWTFSEKPNYQSLKAEAPIAIYLCVKGSVGAIEQYDNDMYSFVQRVKGIPIDKSEDSGITLFLQKNLKILMKVHSSRKFMLPLIN</sequence>
<dbReference type="AlphaFoldDB" id="A0A1B9ADU3"/>
<accession>A0A1B9ADU3</accession>
<gene>
    <name evidence="1" type="ORF">A8F95_14970</name>
</gene>
<proteinExistence type="predicted"/>
<protein>
    <submittedName>
        <fullName evidence="1">Uncharacterized protein</fullName>
    </submittedName>
</protein>
<evidence type="ECO:0000313" key="2">
    <source>
        <dbReference type="Proteomes" id="UP000092578"/>
    </source>
</evidence>
<comment type="caution">
    <text evidence="1">The sequence shown here is derived from an EMBL/GenBank/DDBJ whole genome shotgun (WGS) entry which is preliminary data.</text>
</comment>
<evidence type="ECO:0000313" key="1">
    <source>
        <dbReference type="EMBL" id="OCA82007.1"/>
    </source>
</evidence>
<reference evidence="2" key="1">
    <citation type="submission" date="2016-05" db="EMBL/GenBank/DDBJ databases">
        <authorList>
            <person name="Liu B."/>
            <person name="Wang J."/>
            <person name="Zhu Y."/>
            <person name="Liu G."/>
            <person name="Chen Q."/>
            <person name="Chen Z."/>
            <person name="Lan J."/>
            <person name="Che J."/>
            <person name="Ge C."/>
            <person name="Shi H."/>
            <person name="Pan Z."/>
            <person name="Liu X."/>
        </authorList>
    </citation>
    <scope>NUCLEOTIDE SEQUENCE [LARGE SCALE GENOMIC DNA]</scope>
    <source>
        <strain evidence="2">FJAT-27215</strain>
    </source>
</reference>
<dbReference type="Proteomes" id="UP000092578">
    <property type="component" value="Unassembled WGS sequence"/>
</dbReference>